<proteinExistence type="predicted"/>
<accession>A0A9P1KH70</accession>
<evidence type="ECO:0000313" key="2">
    <source>
        <dbReference type="EMBL" id="CDM96194.1"/>
    </source>
</evidence>
<reference evidence="2 3" key="1">
    <citation type="submission" date="2014-02" db="EMBL/GenBank/DDBJ databases">
        <authorList>
            <person name="Genoscope - CEA"/>
        </authorList>
    </citation>
    <scope>NUCLEOTIDE SEQUENCE [LARGE SCALE GENOMIC DNA]</scope>
    <source>
        <strain evidence="2 3">PCC 8005</strain>
    </source>
</reference>
<dbReference type="RefSeq" id="WP_006624731.1">
    <property type="nucleotide sequence ID" value="NZ_FO818640.1"/>
</dbReference>
<gene>
    <name evidence="2" type="ORF">ARTHRO_40600</name>
</gene>
<sequence>MTEGKEGKKQQFNAPVGSVDNQGTQNNVAGVNYGVQTNTLDPELQATVKEIQTLLSSLDVTQATTTSEKMRLAGMVIAKIEEKPTFKERAIRAARGGLVEGLKQNPVGAIVAGAIEGWTKEKD</sequence>
<feature type="compositionally biased region" description="Polar residues" evidence="1">
    <location>
        <begin position="19"/>
        <end position="30"/>
    </location>
</feature>
<evidence type="ECO:0000313" key="3">
    <source>
        <dbReference type="Proteomes" id="UP000032946"/>
    </source>
</evidence>
<dbReference type="AlphaFoldDB" id="A0A9P1KH70"/>
<evidence type="ECO:0000256" key="1">
    <source>
        <dbReference type="SAM" id="MobiDB-lite"/>
    </source>
</evidence>
<keyword evidence="3" id="KW-1185">Reference proteome</keyword>
<dbReference type="EMBL" id="FO818640">
    <property type="protein sequence ID" value="CDM96194.1"/>
    <property type="molecule type" value="Genomic_DNA"/>
</dbReference>
<name>A0A9P1KH70_9CYAN</name>
<organism evidence="2 3">
    <name type="scientific">Limnospira indica PCC 8005</name>
    <dbReference type="NCBI Taxonomy" id="376219"/>
    <lineage>
        <taxon>Bacteria</taxon>
        <taxon>Bacillati</taxon>
        <taxon>Cyanobacteriota</taxon>
        <taxon>Cyanophyceae</taxon>
        <taxon>Oscillatoriophycideae</taxon>
        <taxon>Oscillatoriales</taxon>
        <taxon>Sirenicapillariaceae</taxon>
        <taxon>Limnospira</taxon>
    </lineage>
</organism>
<dbReference type="Proteomes" id="UP000032946">
    <property type="component" value="Chromosome"/>
</dbReference>
<feature type="region of interest" description="Disordered" evidence="1">
    <location>
        <begin position="1"/>
        <end position="30"/>
    </location>
</feature>
<protein>
    <submittedName>
        <fullName evidence="2">Uncharacterized protein</fullName>
    </submittedName>
</protein>